<reference evidence="1 2" key="1">
    <citation type="submission" date="2019-11" db="EMBL/GenBank/DDBJ databases">
        <title>Paenibacillus monticola sp. nov., a novel PGPR strain isolated from mountain sample in China.</title>
        <authorList>
            <person name="Zhao Q."/>
            <person name="Li H.-P."/>
            <person name="Zhang J.-L."/>
        </authorList>
    </citation>
    <scope>NUCLEOTIDE SEQUENCE [LARGE SCALE GENOMIC DNA]</scope>
    <source>
        <strain evidence="1 2">LC-T2</strain>
    </source>
</reference>
<organism evidence="1 2">
    <name type="scientific">Paenibacillus monticola</name>
    <dbReference type="NCBI Taxonomy" id="2666075"/>
    <lineage>
        <taxon>Bacteria</taxon>
        <taxon>Bacillati</taxon>
        <taxon>Bacillota</taxon>
        <taxon>Bacilli</taxon>
        <taxon>Bacillales</taxon>
        <taxon>Paenibacillaceae</taxon>
        <taxon>Paenibacillus</taxon>
    </lineage>
</organism>
<dbReference type="EMBL" id="WJXB01000004">
    <property type="protein sequence ID" value="MRN53922.1"/>
    <property type="molecule type" value="Genomic_DNA"/>
</dbReference>
<proteinExistence type="predicted"/>
<evidence type="ECO:0000313" key="1">
    <source>
        <dbReference type="EMBL" id="MRN53922.1"/>
    </source>
</evidence>
<gene>
    <name evidence="1" type="ORF">GJB61_13085</name>
</gene>
<name>A0A7X2H5J4_9BACL</name>
<sequence>MNRFAIFGYDPGGMEYRNGAAVLILCSKMRVQGMHLKATQSVNETLDFYRDTLKIYPDNIEVLGVGSDTCLSWATIAGGSRPMDIYLRSRYGVNVQSPNSLQGAMLTQGMSMAIKVCEAYGNATFILNESHPKVGYYAEFNKPYNYNLGMWWDLIGLISKYNRNIINSDYIESIPNAFFDQNQFKIIYDNDHVWDALFAAFTVVNYRFNPTKQRINDLMIDTKTNSTYTDLVIPTDTKEYAHYYWI</sequence>
<keyword evidence="2" id="KW-1185">Reference proteome</keyword>
<comment type="caution">
    <text evidence="1">The sequence shown here is derived from an EMBL/GenBank/DDBJ whole genome shotgun (WGS) entry which is preliminary data.</text>
</comment>
<dbReference type="Proteomes" id="UP000463051">
    <property type="component" value="Unassembled WGS sequence"/>
</dbReference>
<evidence type="ECO:0000313" key="2">
    <source>
        <dbReference type="Proteomes" id="UP000463051"/>
    </source>
</evidence>
<dbReference type="RefSeq" id="WP_154118953.1">
    <property type="nucleotide sequence ID" value="NZ_WJXB01000004.1"/>
</dbReference>
<dbReference type="AlphaFoldDB" id="A0A7X2H5J4"/>
<accession>A0A7X2H5J4</accession>
<protein>
    <recommendedName>
        <fullName evidence="3">DUF429 domain-containing protein</fullName>
    </recommendedName>
</protein>
<evidence type="ECO:0008006" key="3">
    <source>
        <dbReference type="Google" id="ProtNLM"/>
    </source>
</evidence>